<proteinExistence type="predicted"/>
<accession>A0A1I8B455</accession>
<name>A0A1I8B455_MELHA</name>
<evidence type="ECO:0000313" key="2">
    <source>
        <dbReference type="Proteomes" id="UP000095281"/>
    </source>
</evidence>
<sequence length="150" mass="17586">MNSKIIKNLIFLLLILFNLINKSLTNENHYPIFWIILDENGHYVDVLNCSEGIFNNGFPAEENKASTSYSAPQYSSDSASYYDFTQNGKMDWDYIYVELKILRKELIQYKEYDGDEVDELIYHMNLLENELKETIINKLGLENLIINLNL</sequence>
<organism evidence="2 3">
    <name type="scientific">Meloidogyne hapla</name>
    <name type="common">Root-knot nematode worm</name>
    <dbReference type="NCBI Taxonomy" id="6305"/>
    <lineage>
        <taxon>Eukaryota</taxon>
        <taxon>Metazoa</taxon>
        <taxon>Ecdysozoa</taxon>
        <taxon>Nematoda</taxon>
        <taxon>Chromadorea</taxon>
        <taxon>Rhabditida</taxon>
        <taxon>Tylenchina</taxon>
        <taxon>Tylenchomorpha</taxon>
        <taxon>Tylenchoidea</taxon>
        <taxon>Meloidogynidae</taxon>
        <taxon>Meloidogyninae</taxon>
        <taxon>Meloidogyne</taxon>
    </lineage>
</organism>
<keyword evidence="1" id="KW-0732">Signal</keyword>
<reference evidence="3" key="1">
    <citation type="submission" date="2016-11" db="UniProtKB">
        <authorList>
            <consortium name="WormBaseParasite"/>
        </authorList>
    </citation>
    <scope>IDENTIFICATION</scope>
</reference>
<evidence type="ECO:0000313" key="3">
    <source>
        <dbReference type="WBParaSite" id="MhA1_Contig138.frz3.gene52"/>
    </source>
</evidence>
<feature type="signal peptide" evidence="1">
    <location>
        <begin position="1"/>
        <end position="25"/>
    </location>
</feature>
<dbReference type="WBParaSite" id="MhA1_Contig138.frz3.gene52">
    <property type="protein sequence ID" value="MhA1_Contig138.frz3.gene52"/>
    <property type="gene ID" value="MhA1_Contig138.frz3.gene52"/>
</dbReference>
<feature type="chain" id="PRO_5009315427" evidence="1">
    <location>
        <begin position="26"/>
        <end position="150"/>
    </location>
</feature>
<protein>
    <submittedName>
        <fullName evidence="3">Uncharacterized protein</fullName>
    </submittedName>
</protein>
<keyword evidence="2" id="KW-1185">Reference proteome</keyword>
<dbReference type="Proteomes" id="UP000095281">
    <property type="component" value="Unplaced"/>
</dbReference>
<dbReference type="AlphaFoldDB" id="A0A1I8B455"/>
<evidence type="ECO:0000256" key="1">
    <source>
        <dbReference type="SAM" id="SignalP"/>
    </source>
</evidence>